<accession>A0ABD4RFK9</accession>
<feature type="transmembrane region" description="Helical" evidence="1">
    <location>
        <begin position="14"/>
        <end position="35"/>
    </location>
</feature>
<sequence length="424" mass="49180">MVFKFLYEGISKKITFSLLTILQFTIAIVCIYVSIQFLSDANNLIESVNKQFGNDKYYKMDEKLAIENIRGADIEKNKKNLKILQDINNYFNENEDIEFMSAVREVVFIKKEQAIPDTVVTYSTENIDSTEYIRVQGIYLNKLFLEKMNYDFIDGGFDNFKRVDEDNIPIVLGNIYKDKYSVGDKIETITTDKDGEYKQVKLEVIGILADNSYINLGGIQFNQQSLKNAILIPFREEYMMQQGKNDRVKLIQRVELFSYMQGGYIILKNNESIDNINDYLFESGLKFQINDFNKSIQEYRKESNDTIKPAIYVSSIVILFSTISVIIVMINTIYKERKEYGINIMMGATMKDIRNRVLGQVFILLGISGLISSIILTNFTIFRFNIIYFILTIGVLIFITIIISIIIRINLNKYSINDLVRRSE</sequence>
<feature type="transmembrane region" description="Helical" evidence="1">
    <location>
        <begin position="310"/>
        <end position="334"/>
    </location>
</feature>
<name>A0ABD4RFK9_9CLOT</name>
<dbReference type="GeneID" id="66300906"/>
<comment type="caution">
    <text evidence="2">The sequence shown here is derived from an EMBL/GenBank/DDBJ whole genome shotgun (WGS) entry which is preliminary data.</text>
</comment>
<evidence type="ECO:0000313" key="3">
    <source>
        <dbReference type="Proteomes" id="UP000775179"/>
    </source>
</evidence>
<organism evidence="2 3">
    <name type="scientific">Clostridium chauvoei</name>
    <dbReference type="NCBI Taxonomy" id="46867"/>
    <lineage>
        <taxon>Bacteria</taxon>
        <taxon>Bacillati</taxon>
        <taxon>Bacillota</taxon>
        <taxon>Clostridia</taxon>
        <taxon>Eubacteriales</taxon>
        <taxon>Clostridiaceae</taxon>
        <taxon>Clostridium</taxon>
    </lineage>
</organism>
<proteinExistence type="predicted"/>
<dbReference type="Proteomes" id="UP000775179">
    <property type="component" value="Unassembled WGS sequence"/>
</dbReference>
<keyword evidence="1" id="KW-0472">Membrane</keyword>
<gene>
    <name evidence="2" type="ORF">K4H94_02185</name>
</gene>
<dbReference type="PANTHER" id="PTHR30572">
    <property type="entry name" value="MEMBRANE COMPONENT OF TRANSPORTER-RELATED"/>
    <property type="match status" value="1"/>
</dbReference>
<dbReference type="EMBL" id="JAIFTX010000003">
    <property type="protein sequence ID" value="MBX7289861.1"/>
    <property type="molecule type" value="Genomic_DNA"/>
</dbReference>
<dbReference type="AlphaFoldDB" id="A0ABD4RFK9"/>
<dbReference type="KEGG" id="cchv:BTM20_03450"/>
<feature type="transmembrane region" description="Helical" evidence="1">
    <location>
        <begin position="386"/>
        <end position="407"/>
    </location>
</feature>
<protein>
    <submittedName>
        <fullName evidence="2">FtsX-like permease family protein</fullName>
    </submittedName>
</protein>
<dbReference type="PANTHER" id="PTHR30572:SF4">
    <property type="entry name" value="ABC TRANSPORTER PERMEASE YTRF"/>
    <property type="match status" value="1"/>
</dbReference>
<reference evidence="2 3" key="1">
    <citation type="submission" date="2021-08" db="EMBL/GenBank/DDBJ databases">
        <title>Genome sequence analysis of Clostridium chauvoei strains of European origin and evaluation of typing options for outbreak investigations.</title>
        <authorList>
            <person name="Abdel-Glil M."/>
            <person name="Thomas P."/>
            <person name="Seyboldt C."/>
        </authorList>
    </citation>
    <scope>NUCLEOTIDE SEQUENCE [LARGE SCALE GENOMIC DNA]</scope>
    <source>
        <strain evidence="2 3">S0260-09</strain>
    </source>
</reference>
<keyword evidence="1" id="KW-0812">Transmembrane</keyword>
<dbReference type="InterPro" id="IPR050250">
    <property type="entry name" value="Macrolide_Exporter_MacB"/>
</dbReference>
<evidence type="ECO:0000256" key="1">
    <source>
        <dbReference type="SAM" id="Phobius"/>
    </source>
</evidence>
<feature type="transmembrane region" description="Helical" evidence="1">
    <location>
        <begin position="355"/>
        <end position="380"/>
    </location>
</feature>
<evidence type="ECO:0000313" key="2">
    <source>
        <dbReference type="EMBL" id="MBX7289861.1"/>
    </source>
</evidence>
<keyword evidence="1" id="KW-1133">Transmembrane helix</keyword>
<dbReference type="RefSeq" id="WP_021874895.1">
    <property type="nucleotide sequence ID" value="NZ_CP018624.1"/>
</dbReference>